<gene>
    <name evidence="2" type="ORF">ASPWEDRAFT_119565</name>
</gene>
<feature type="transmembrane region" description="Helical" evidence="1">
    <location>
        <begin position="9"/>
        <end position="26"/>
    </location>
</feature>
<protein>
    <submittedName>
        <fullName evidence="2">Uncharacterized protein</fullName>
    </submittedName>
</protein>
<dbReference type="RefSeq" id="XP_040684711.1">
    <property type="nucleotide sequence ID" value="XM_040828915.1"/>
</dbReference>
<dbReference type="OrthoDB" id="426718at2759"/>
<proteinExistence type="predicted"/>
<dbReference type="AlphaFoldDB" id="A0A1L9R805"/>
<evidence type="ECO:0000256" key="1">
    <source>
        <dbReference type="SAM" id="Phobius"/>
    </source>
</evidence>
<dbReference type="PANTHER" id="PTHR37490:SF3">
    <property type="entry name" value="DUF3431 DOMAIN CONTAINING PROTEIN"/>
    <property type="match status" value="1"/>
</dbReference>
<sequence>MRRGTRRSLVHLTLFGCILFLIIYINRPQSNKKKAFAWTRIRYKTTAAKLPEARGICPGLEKSTKPALIVSRVAADGDPSWLDALSDLYHLCVYTVDAPVNSKSKYLQVPENRGHESMAYLTFLIDNYDHIPKAGAVFVHGNRWAWHNDAPDYDNAALLAALNVPAAVAPWGYHNMRCDWSVSTCPPSTAGQRSIEVSLQAALEPWNARAVSDKALPRALAALFGGYDHLSAKNGGGFLLGRTDAVRSQCCAQFVVSRESVWQHSREEYVALRQWLLDGSSGNGVDKHSKNPRAAPASDLTAGRILSYLWHILFIKHDSYDEVDLDRLNSQACPRADECYCRLYGRCNLERCKGPGSCLGQYRLPPDFKLPDDWAATHS</sequence>
<dbReference type="InterPro" id="IPR021838">
    <property type="entry name" value="DUF3431"/>
</dbReference>
<reference evidence="3" key="1">
    <citation type="journal article" date="2017" name="Genome Biol.">
        <title>Comparative genomics reveals high biological diversity and specific adaptations in the industrially and medically important fungal genus Aspergillus.</title>
        <authorList>
            <person name="de Vries R.P."/>
            <person name="Riley R."/>
            <person name="Wiebenga A."/>
            <person name="Aguilar-Osorio G."/>
            <person name="Amillis S."/>
            <person name="Uchima C.A."/>
            <person name="Anderluh G."/>
            <person name="Asadollahi M."/>
            <person name="Askin M."/>
            <person name="Barry K."/>
            <person name="Battaglia E."/>
            <person name="Bayram O."/>
            <person name="Benocci T."/>
            <person name="Braus-Stromeyer S.A."/>
            <person name="Caldana C."/>
            <person name="Canovas D."/>
            <person name="Cerqueira G.C."/>
            <person name="Chen F."/>
            <person name="Chen W."/>
            <person name="Choi C."/>
            <person name="Clum A."/>
            <person name="Dos Santos R.A."/>
            <person name="Damasio A.R."/>
            <person name="Diallinas G."/>
            <person name="Emri T."/>
            <person name="Fekete E."/>
            <person name="Flipphi M."/>
            <person name="Freyberg S."/>
            <person name="Gallo A."/>
            <person name="Gournas C."/>
            <person name="Habgood R."/>
            <person name="Hainaut M."/>
            <person name="Harispe M.L."/>
            <person name="Henrissat B."/>
            <person name="Hilden K.S."/>
            <person name="Hope R."/>
            <person name="Hossain A."/>
            <person name="Karabika E."/>
            <person name="Karaffa L."/>
            <person name="Karanyi Z."/>
            <person name="Krasevec N."/>
            <person name="Kuo A."/>
            <person name="Kusch H."/>
            <person name="LaButti K."/>
            <person name="Lagendijk E.L."/>
            <person name="Lapidus A."/>
            <person name="Levasseur A."/>
            <person name="Lindquist E."/>
            <person name="Lipzen A."/>
            <person name="Logrieco A.F."/>
            <person name="MacCabe A."/>
            <person name="Maekelae M.R."/>
            <person name="Malavazi I."/>
            <person name="Melin P."/>
            <person name="Meyer V."/>
            <person name="Mielnichuk N."/>
            <person name="Miskei M."/>
            <person name="Molnar A.P."/>
            <person name="Mule G."/>
            <person name="Ngan C.Y."/>
            <person name="Orejas M."/>
            <person name="Orosz E."/>
            <person name="Ouedraogo J.P."/>
            <person name="Overkamp K.M."/>
            <person name="Park H.-S."/>
            <person name="Perrone G."/>
            <person name="Piumi F."/>
            <person name="Punt P.J."/>
            <person name="Ram A.F."/>
            <person name="Ramon A."/>
            <person name="Rauscher S."/>
            <person name="Record E."/>
            <person name="Riano-Pachon D.M."/>
            <person name="Robert V."/>
            <person name="Roehrig J."/>
            <person name="Ruller R."/>
            <person name="Salamov A."/>
            <person name="Salih N.S."/>
            <person name="Samson R.A."/>
            <person name="Sandor E."/>
            <person name="Sanguinetti M."/>
            <person name="Schuetze T."/>
            <person name="Sepcic K."/>
            <person name="Shelest E."/>
            <person name="Sherlock G."/>
            <person name="Sophianopoulou V."/>
            <person name="Squina F.M."/>
            <person name="Sun H."/>
            <person name="Susca A."/>
            <person name="Todd R.B."/>
            <person name="Tsang A."/>
            <person name="Unkles S.E."/>
            <person name="van de Wiele N."/>
            <person name="van Rossen-Uffink D."/>
            <person name="Oliveira J.V."/>
            <person name="Vesth T.C."/>
            <person name="Visser J."/>
            <person name="Yu J.-H."/>
            <person name="Zhou M."/>
            <person name="Andersen M.R."/>
            <person name="Archer D.B."/>
            <person name="Baker S.E."/>
            <person name="Benoit I."/>
            <person name="Brakhage A.A."/>
            <person name="Braus G.H."/>
            <person name="Fischer R."/>
            <person name="Frisvad J.C."/>
            <person name="Goldman G.H."/>
            <person name="Houbraken J."/>
            <person name="Oakley B."/>
            <person name="Pocsi I."/>
            <person name="Scazzocchio C."/>
            <person name="Seiboth B."/>
            <person name="vanKuyk P.A."/>
            <person name="Wortman J."/>
            <person name="Dyer P.S."/>
            <person name="Grigoriev I.V."/>
        </authorList>
    </citation>
    <scope>NUCLEOTIDE SEQUENCE [LARGE SCALE GENOMIC DNA]</scope>
    <source>
        <strain evidence="3">DTO 134E9</strain>
    </source>
</reference>
<keyword evidence="1" id="KW-0472">Membrane</keyword>
<keyword evidence="1" id="KW-1133">Transmembrane helix</keyword>
<accession>A0A1L9R805</accession>
<dbReference type="Proteomes" id="UP000184383">
    <property type="component" value="Unassembled WGS sequence"/>
</dbReference>
<name>A0A1L9R805_ASPWE</name>
<organism evidence="2 3">
    <name type="scientific">Aspergillus wentii DTO 134E9</name>
    <dbReference type="NCBI Taxonomy" id="1073089"/>
    <lineage>
        <taxon>Eukaryota</taxon>
        <taxon>Fungi</taxon>
        <taxon>Dikarya</taxon>
        <taxon>Ascomycota</taxon>
        <taxon>Pezizomycotina</taxon>
        <taxon>Eurotiomycetes</taxon>
        <taxon>Eurotiomycetidae</taxon>
        <taxon>Eurotiales</taxon>
        <taxon>Aspergillaceae</taxon>
        <taxon>Aspergillus</taxon>
        <taxon>Aspergillus subgen. Cremei</taxon>
    </lineage>
</organism>
<dbReference type="EMBL" id="KV878216">
    <property type="protein sequence ID" value="OJJ31034.1"/>
    <property type="molecule type" value="Genomic_DNA"/>
</dbReference>
<evidence type="ECO:0000313" key="3">
    <source>
        <dbReference type="Proteomes" id="UP000184383"/>
    </source>
</evidence>
<dbReference type="Pfam" id="PF11913">
    <property type="entry name" value="DUF3431"/>
    <property type="match status" value="1"/>
</dbReference>
<evidence type="ECO:0000313" key="2">
    <source>
        <dbReference type="EMBL" id="OJJ31034.1"/>
    </source>
</evidence>
<dbReference type="PANTHER" id="PTHR37490">
    <property type="entry name" value="EXPRESSED PROTEIN"/>
    <property type="match status" value="1"/>
</dbReference>
<dbReference type="VEuPathDB" id="FungiDB:ASPWEDRAFT_119565"/>
<dbReference type="STRING" id="1073089.A0A1L9R805"/>
<keyword evidence="3" id="KW-1185">Reference proteome</keyword>
<dbReference type="GeneID" id="63744763"/>
<keyword evidence="1" id="KW-0812">Transmembrane</keyword>